<gene>
    <name evidence="1" type="ORF">NWF35_01520</name>
</gene>
<evidence type="ECO:0000313" key="1">
    <source>
        <dbReference type="EMBL" id="MDN4592609.1"/>
    </source>
</evidence>
<reference evidence="1" key="1">
    <citation type="submission" date="2022-08" db="EMBL/GenBank/DDBJ databases">
        <title>Polycladomyces zharkentsis sp. nov., a novel thermophilic CMC and starch-degrading bacterium isolated from a geothermal spring in Kazakhstan.</title>
        <authorList>
            <person name="Mashzhan A."/>
            <person name="Kistaubaeva A."/>
            <person name="Javier-Lopez R."/>
            <person name="Birkeland N.-K."/>
        </authorList>
    </citation>
    <scope>NUCLEOTIDE SEQUENCE</scope>
    <source>
        <strain evidence="1">KSR 13</strain>
    </source>
</reference>
<proteinExistence type="predicted"/>
<accession>A0ABT8IIQ3</accession>
<dbReference type="InterPro" id="IPR011032">
    <property type="entry name" value="GroES-like_sf"/>
</dbReference>
<protein>
    <recommendedName>
        <fullName evidence="3">Alcohol dehydrogenase N-terminal domain-containing protein</fullName>
    </recommendedName>
</protein>
<dbReference type="RefSeq" id="WP_301237332.1">
    <property type="nucleotide sequence ID" value="NZ_JANRHH010000011.1"/>
</dbReference>
<keyword evidence="2" id="KW-1185">Reference proteome</keyword>
<name>A0ABT8IIQ3_9BACL</name>
<comment type="caution">
    <text evidence="1">The sequence shown here is derived from an EMBL/GenBank/DDBJ whole genome shotgun (WGS) entry which is preliminary data.</text>
</comment>
<dbReference type="EMBL" id="JANRHH010000011">
    <property type="protein sequence ID" value="MDN4592609.1"/>
    <property type="molecule type" value="Genomic_DNA"/>
</dbReference>
<dbReference type="Proteomes" id="UP001174196">
    <property type="component" value="Unassembled WGS sequence"/>
</dbReference>
<organism evidence="1 2">
    <name type="scientific">Polycladomyces subterraneus</name>
    <dbReference type="NCBI Taxonomy" id="1016997"/>
    <lineage>
        <taxon>Bacteria</taxon>
        <taxon>Bacillati</taxon>
        <taxon>Bacillota</taxon>
        <taxon>Bacilli</taxon>
        <taxon>Bacillales</taxon>
        <taxon>Thermoactinomycetaceae</taxon>
        <taxon>Polycladomyces</taxon>
    </lineage>
</organism>
<evidence type="ECO:0008006" key="3">
    <source>
        <dbReference type="Google" id="ProtNLM"/>
    </source>
</evidence>
<sequence>MIINESGGRDRLQLAEVPIPNIRDDEVLVKIHATSVNPVDWRAGRRCCEGIFRLDSR</sequence>
<dbReference type="SUPFAM" id="SSF50129">
    <property type="entry name" value="GroES-like"/>
    <property type="match status" value="1"/>
</dbReference>
<dbReference type="Gene3D" id="3.90.180.10">
    <property type="entry name" value="Medium-chain alcohol dehydrogenases, catalytic domain"/>
    <property type="match status" value="1"/>
</dbReference>
<evidence type="ECO:0000313" key="2">
    <source>
        <dbReference type="Proteomes" id="UP001174196"/>
    </source>
</evidence>